<evidence type="ECO:0000256" key="1">
    <source>
        <dbReference type="SAM" id="MobiDB-lite"/>
    </source>
</evidence>
<dbReference type="EMBL" id="PYGI01000002">
    <property type="protein sequence ID" value="PSL16204.1"/>
    <property type="molecule type" value="Genomic_DNA"/>
</dbReference>
<protein>
    <submittedName>
        <fullName evidence="2">Uncharacterized protein</fullName>
    </submittedName>
</protein>
<keyword evidence="3" id="KW-1185">Reference proteome</keyword>
<reference evidence="2 3" key="1">
    <citation type="submission" date="2018-03" db="EMBL/GenBank/DDBJ databases">
        <title>Genomic Encyclopedia of Archaeal and Bacterial Type Strains, Phase II (KMG-II): from individual species to whole genera.</title>
        <authorList>
            <person name="Goeker M."/>
        </authorList>
    </citation>
    <scope>NUCLEOTIDE SEQUENCE [LARGE SCALE GENOMIC DNA]</scope>
    <source>
        <strain evidence="2 3">DSM 17586</strain>
    </source>
</reference>
<evidence type="ECO:0000313" key="3">
    <source>
        <dbReference type="Proteomes" id="UP000242133"/>
    </source>
</evidence>
<comment type="caution">
    <text evidence="2">The sequence shown here is derived from an EMBL/GenBank/DDBJ whole genome shotgun (WGS) entry which is preliminary data.</text>
</comment>
<dbReference type="RefSeq" id="WP_106590422.1">
    <property type="nucleotide sequence ID" value="NZ_PYGI01000002.1"/>
</dbReference>
<dbReference type="Proteomes" id="UP000242133">
    <property type="component" value="Unassembled WGS sequence"/>
</dbReference>
<feature type="region of interest" description="Disordered" evidence="1">
    <location>
        <begin position="109"/>
        <end position="128"/>
    </location>
</feature>
<sequence length="128" mass="13980">MPRQPVQFSLPKVYQALPLLLLSLLLLAAQLPDLMTTHASTSISVMSDHVPHCMEMDADCDASQPPGCCAETLSDCVLECAQGAAWINTVPVAMTLAVVRALPPPIEQRWSEQSPEQPYQPPRLTLFV</sequence>
<name>A0A2P8F3A3_9GAMM</name>
<evidence type="ECO:0000313" key="2">
    <source>
        <dbReference type="EMBL" id="PSL16204.1"/>
    </source>
</evidence>
<proteinExistence type="predicted"/>
<gene>
    <name evidence="2" type="ORF">CLV44_102127</name>
</gene>
<dbReference type="AlphaFoldDB" id="A0A2P8F3A3"/>
<accession>A0A2P8F3A3</accession>
<organism evidence="2 3">
    <name type="scientific">Marinobacterium halophilum</name>
    <dbReference type="NCBI Taxonomy" id="267374"/>
    <lineage>
        <taxon>Bacteria</taxon>
        <taxon>Pseudomonadati</taxon>
        <taxon>Pseudomonadota</taxon>
        <taxon>Gammaproteobacteria</taxon>
        <taxon>Oceanospirillales</taxon>
        <taxon>Oceanospirillaceae</taxon>
        <taxon>Marinobacterium</taxon>
    </lineage>
</organism>